<keyword evidence="1" id="KW-0479">Metal-binding</keyword>
<evidence type="ECO:0000256" key="1">
    <source>
        <dbReference type="ARBA" id="ARBA00022723"/>
    </source>
</evidence>
<dbReference type="Pfam" id="PF14226">
    <property type="entry name" value="DIOX_N"/>
    <property type="match status" value="1"/>
</dbReference>
<dbReference type="AlphaFoldDB" id="A0A822Z2I3"/>
<proteinExistence type="predicted"/>
<evidence type="ECO:0000256" key="2">
    <source>
        <dbReference type="ARBA" id="ARBA00023004"/>
    </source>
</evidence>
<comment type="caution">
    <text evidence="4">The sequence shown here is derived from an EMBL/GenBank/DDBJ whole genome shotgun (WGS) entry which is preliminary data.</text>
</comment>
<accession>A0A822Z2I3</accession>
<protein>
    <recommendedName>
        <fullName evidence="3">Non-haem dioxygenase N-terminal domain-containing protein</fullName>
    </recommendedName>
</protein>
<dbReference type="Gene3D" id="2.60.120.330">
    <property type="entry name" value="B-lactam Antibiotic, Isopenicillin N Synthase, Chain"/>
    <property type="match status" value="1"/>
</dbReference>
<dbReference type="InterPro" id="IPR050295">
    <property type="entry name" value="Plant_2OG-oxidoreductases"/>
</dbReference>
<sequence length="218" mass="25012">MAPQQQSLGSSLLVPCVQELAKQHPTTVPPRYLHPDQDSPNISNTDLISTIPVIDLQSLLSGESMDSELANLHAACKDWGFFQLVNHGVNPSLVEKIKLEIQELFNLPMEEKKKFWQFPGEVEGFGQAFVVSEDQKLDWADIFSMLTLPIHRRKPHLFPKLPLPLRSLSLNFYLLYFIHLDYLQQSKYFSAQRHIGFLQEMKRLAMNILELMAKALKV</sequence>
<dbReference type="EMBL" id="DUZY01000004">
    <property type="protein sequence ID" value="DAD37645.1"/>
    <property type="molecule type" value="Genomic_DNA"/>
</dbReference>
<dbReference type="PANTHER" id="PTHR47991">
    <property type="entry name" value="OXOGLUTARATE/IRON-DEPENDENT DIOXYGENASE"/>
    <property type="match status" value="1"/>
</dbReference>
<keyword evidence="2" id="KW-0408">Iron</keyword>
<evidence type="ECO:0000259" key="3">
    <source>
        <dbReference type="Pfam" id="PF14226"/>
    </source>
</evidence>
<name>A0A822Z2I3_NELNU</name>
<evidence type="ECO:0000313" key="4">
    <source>
        <dbReference type="EMBL" id="DAD37645.1"/>
    </source>
</evidence>
<organism evidence="4 5">
    <name type="scientific">Nelumbo nucifera</name>
    <name type="common">Sacred lotus</name>
    <dbReference type="NCBI Taxonomy" id="4432"/>
    <lineage>
        <taxon>Eukaryota</taxon>
        <taxon>Viridiplantae</taxon>
        <taxon>Streptophyta</taxon>
        <taxon>Embryophyta</taxon>
        <taxon>Tracheophyta</taxon>
        <taxon>Spermatophyta</taxon>
        <taxon>Magnoliopsida</taxon>
        <taxon>Proteales</taxon>
        <taxon>Nelumbonaceae</taxon>
        <taxon>Nelumbo</taxon>
    </lineage>
</organism>
<dbReference type="Proteomes" id="UP000607653">
    <property type="component" value="Unassembled WGS sequence"/>
</dbReference>
<evidence type="ECO:0000313" key="5">
    <source>
        <dbReference type="Proteomes" id="UP000607653"/>
    </source>
</evidence>
<dbReference type="GO" id="GO:0046872">
    <property type="term" value="F:metal ion binding"/>
    <property type="evidence" value="ECO:0007669"/>
    <property type="project" value="UniProtKB-KW"/>
</dbReference>
<keyword evidence="5" id="KW-1185">Reference proteome</keyword>
<dbReference type="SUPFAM" id="SSF51197">
    <property type="entry name" value="Clavaminate synthase-like"/>
    <property type="match status" value="1"/>
</dbReference>
<gene>
    <name evidence="4" type="ORF">HUJ06_008286</name>
</gene>
<feature type="domain" description="Non-haem dioxygenase N-terminal" evidence="3">
    <location>
        <begin position="51"/>
        <end position="158"/>
    </location>
</feature>
<reference evidence="4 5" key="1">
    <citation type="journal article" date="2020" name="Mol. Biol. Evol.">
        <title>Distinct Expression and Methylation Patterns for Genes with Different Fates following a Single Whole-Genome Duplication in Flowering Plants.</title>
        <authorList>
            <person name="Shi T."/>
            <person name="Rahmani R.S."/>
            <person name="Gugger P.F."/>
            <person name="Wang M."/>
            <person name="Li H."/>
            <person name="Zhang Y."/>
            <person name="Li Z."/>
            <person name="Wang Q."/>
            <person name="Van de Peer Y."/>
            <person name="Marchal K."/>
            <person name="Chen J."/>
        </authorList>
    </citation>
    <scope>NUCLEOTIDE SEQUENCE [LARGE SCALE GENOMIC DNA]</scope>
    <source>
        <tissue evidence="4">Leaf</tissue>
    </source>
</reference>
<dbReference type="InterPro" id="IPR026992">
    <property type="entry name" value="DIOX_N"/>
</dbReference>
<dbReference type="InterPro" id="IPR027443">
    <property type="entry name" value="IPNS-like_sf"/>
</dbReference>